<comment type="caution">
    <text evidence="5">The sequence shown here is derived from an EMBL/GenBank/DDBJ whole genome shotgun (WGS) entry which is preliminary data.</text>
</comment>
<accession>A0ABQ4BWC1</accession>
<dbReference type="SMART" id="SM01043">
    <property type="entry name" value="BTAD"/>
    <property type="match status" value="1"/>
</dbReference>
<dbReference type="InterPro" id="IPR027417">
    <property type="entry name" value="P-loop_NTPase"/>
</dbReference>
<dbReference type="SMART" id="SM00862">
    <property type="entry name" value="Trans_reg_C"/>
    <property type="match status" value="1"/>
</dbReference>
<dbReference type="EMBL" id="BONC01000004">
    <property type="protein sequence ID" value="GIF54833.1"/>
    <property type="molecule type" value="Genomic_DNA"/>
</dbReference>
<dbReference type="RefSeq" id="WP_203700532.1">
    <property type="nucleotide sequence ID" value="NZ_BAAALU010000013.1"/>
</dbReference>
<dbReference type="SUPFAM" id="SSF52540">
    <property type="entry name" value="P-loop containing nucleoside triphosphate hydrolases"/>
    <property type="match status" value="1"/>
</dbReference>
<protein>
    <submittedName>
        <fullName evidence="5">SARP family transcriptional regulator</fullName>
    </submittedName>
</protein>
<sequence>MRFEVLGSLRVLRGEADPVVLAARQHRVVLANLLVEANHSVSVAVLAEALWDKSAGDESRRGALRVLIHHLRKALGDEVLRRTPAGYLLAVAPGQLDADTFGNLAIRAGQLRADGQSEEARRALRKALGLWRGAAAYEGDDYGDRVRAEAARLHELRLAAYEDCFDLELELGRHREIGPEVRALAEQHPLRERLQGQLMTALARADRRGEALAAFERTRRLLAEELGVDPGDNLRDLHRRILRAAAHERTAPAQLPPPARTFLGRDEPLRRLDALVTAEGGNGPVVVVVSGMAGVGKTTLAVQWGHRARRRFTDGQLAIDLRGWAQTSSLRPVEVIGRFLTAFGVPSSSTPADLDEAVQLYRTLTADKRLLVLLDNAEHADQVRPLLPAGPGSVTLVTSRNRLAGLVAVDGAIAVPLDVLAPTTSAALLGRLLGADVVAREPAAAADLAALAGHLPLALRIAAAQVDPELPTPIAAYNQRLRDGDRLAGLGIEHDAAATVSAAFDLSYAALPAPAQRLFRLLALVPGAEFGAGLAAALADLADVAPALDALVAASLVNERAAGRYGLHDLVAEYARGRLTADEPDHAPARDRLFGYYLDHVDAARRLVYPEFSRLPAANGQHARIPAPRTPAELPDPTAELTATFAEAGDAVDWITAELPQLVPAVAAAAEQGPRHAAVRLADALRPFLWSAGSPTDWQAIAEAALAAAAADGDEMGTASAEISLGDLHAQRSDAPAAEPHYLRALALARSSQWRTGEGAVMGNLALLHWRSGRLLDAVALFEGSIEVAQRNENPTAEATVLGNLSGLYWALGRLEESAKVLQRGLRLHRAAGWPQASAIAFLGLGLIRAEQGRYKQARRTLNGALRMAVRHANRRTEGDILCAISQVHAACGEGAEAMRTARRAVEIGVETERSRLLADSHKALGVAHIANGDLDLAADALDEAVRLARRANYLHTEVSALVTLADVRQGQGRPEEAKELADGALEQARASGFRILEGRALWVLASCAHDLGNRQVAIRDVRNALHIYRETGHRPGIAAALLLLGDVLVEWGDLDAGHEMWLKARDLYADLSSPQLVTAQSRLVAS</sequence>
<name>A0ABQ4BWC1_9ACTN</name>
<evidence type="ECO:0000313" key="5">
    <source>
        <dbReference type="EMBL" id="GIF54833.1"/>
    </source>
</evidence>
<dbReference type="InterPro" id="IPR005158">
    <property type="entry name" value="BTAD"/>
</dbReference>
<dbReference type="InterPro" id="IPR001867">
    <property type="entry name" value="OmpR/PhoB-type_DNA-bd"/>
</dbReference>
<dbReference type="SMART" id="SM00028">
    <property type="entry name" value="TPR"/>
    <property type="match status" value="8"/>
</dbReference>
<dbReference type="InterPro" id="IPR011990">
    <property type="entry name" value="TPR-like_helical_dom_sf"/>
</dbReference>
<dbReference type="InterPro" id="IPR019734">
    <property type="entry name" value="TPR_rpt"/>
</dbReference>
<dbReference type="PANTHER" id="PTHR47691:SF3">
    <property type="entry name" value="HTH-TYPE TRANSCRIPTIONAL REGULATOR RV0890C-RELATED"/>
    <property type="match status" value="1"/>
</dbReference>
<dbReference type="PRINTS" id="PR00364">
    <property type="entry name" value="DISEASERSIST"/>
</dbReference>
<evidence type="ECO:0000256" key="1">
    <source>
        <dbReference type="ARBA" id="ARBA00005820"/>
    </source>
</evidence>
<comment type="similarity">
    <text evidence="1">Belongs to the AfsR/DnrI/RedD regulatory family.</text>
</comment>
<dbReference type="Pfam" id="PF13424">
    <property type="entry name" value="TPR_12"/>
    <property type="match status" value="2"/>
</dbReference>
<dbReference type="InterPro" id="IPR002182">
    <property type="entry name" value="NB-ARC"/>
</dbReference>
<dbReference type="InterPro" id="IPR036388">
    <property type="entry name" value="WH-like_DNA-bd_sf"/>
</dbReference>
<dbReference type="SUPFAM" id="SSF48452">
    <property type="entry name" value="TPR-like"/>
    <property type="match status" value="3"/>
</dbReference>
<dbReference type="Pfam" id="PF03704">
    <property type="entry name" value="BTAD"/>
    <property type="match status" value="1"/>
</dbReference>
<reference evidence="5 6" key="1">
    <citation type="submission" date="2021-01" db="EMBL/GenBank/DDBJ databases">
        <title>Whole genome shotgun sequence of Asanoa iriomotensis NBRC 100142.</title>
        <authorList>
            <person name="Komaki H."/>
            <person name="Tamura T."/>
        </authorList>
    </citation>
    <scope>NUCLEOTIDE SEQUENCE [LARGE SCALE GENOMIC DNA]</scope>
    <source>
        <strain evidence="5 6">NBRC 100142</strain>
    </source>
</reference>
<dbReference type="Gene3D" id="1.10.10.10">
    <property type="entry name" value="Winged helix-like DNA-binding domain superfamily/Winged helix DNA-binding domain"/>
    <property type="match status" value="1"/>
</dbReference>
<dbReference type="SUPFAM" id="SSF46894">
    <property type="entry name" value="C-terminal effector domain of the bipartite response regulators"/>
    <property type="match status" value="1"/>
</dbReference>
<feature type="domain" description="OmpR/PhoB-type" evidence="3">
    <location>
        <begin position="16"/>
        <end position="89"/>
    </location>
</feature>
<dbReference type="Pfam" id="PF00931">
    <property type="entry name" value="NB-ARC"/>
    <property type="match status" value="1"/>
</dbReference>
<organism evidence="5 6">
    <name type="scientific">Asanoa iriomotensis</name>
    <dbReference type="NCBI Taxonomy" id="234613"/>
    <lineage>
        <taxon>Bacteria</taxon>
        <taxon>Bacillati</taxon>
        <taxon>Actinomycetota</taxon>
        <taxon>Actinomycetes</taxon>
        <taxon>Micromonosporales</taxon>
        <taxon>Micromonosporaceae</taxon>
        <taxon>Asanoa</taxon>
    </lineage>
</organism>
<dbReference type="Gene3D" id="3.40.50.300">
    <property type="entry name" value="P-loop containing nucleotide triphosphate hydrolases"/>
    <property type="match status" value="1"/>
</dbReference>
<proteinExistence type="inferred from homology"/>
<feature type="domain" description="Bacterial transcriptional activator" evidence="4">
    <location>
        <begin position="96"/>
        <end position="242"/>
    </location>
</feature>
<evidence type="ECO:0000313" key="6">
    <source>
        <dbReference type="Proteomes" id="UP000624325"/>
    </source>
</evidence>
<dbReference type="PANTHER" id="PTHR47691">
    <property type="entry name" value="REGULATOR-RELATED"/>
    <property type="match status" value="1"/>
</dbReference>
<evidence type="ECO:0000256" key="2">
    <source>
        <dbReference type="ARBA" id="ARBA00023125"/>
    </source>
</evidence>
<dbReference type="Proteomes" id="UP000624325">
    <property type="component" value="Unassembled WGS sequence"/>
</dbReference>
<evidence type="ECO:0000259" key="3">
    <source>
        <dbReference type="SMART" id="SM00862"/>
    </source>
</evidence>
<dbReference type="CDD" id="cd15831">
    <property type="entry name" value="BTAD"/>
    <property type="match status" value="1"/>
</dbReference>
<gene>
    <name evidence="5" type="ORF">Air01nite_09280</name>
</gene>
<dbReference type="InterPro" id="IPR016032">
    <property type="entry name" value="Sig_transdc_resp-reg_C-effctor"/>
</dbReference>
<dbReference type="Gene3D" id="1.25.40.10">
    <property type="entry name" value="Tetratricopeptide repeat domain"/>
    <property type="match status" value="3"/>
</dbReference>
<evidence type="ECO:0000259" key="4">
    <source>
        <dbReference type="SMART" id="SM01043"/>
    </source>
</evidence>
<keyword evidence="2" id="KW-0238">DNA-binding</keyword>
<keyword evidence="6" id="KW-1185">Reference proteome</keyword>